<keyword evidence="1" id="KW-0472">Membrane</keyword>
<sequence length="274" mass="28921">MFMFVCIRISLPLSKELVNKKSALLTTLSVLVVVGGGGVVATTFVDAVVAVDCVIIDRCSYPAALNLLKSLYPVDAVDSPFQAYYEYMLFVGLAVAVLLTVDIVADIAAGGGEEEQELVAELEFELELEELLTTYSCCLFIVNVIIIVAALFCSSRYWAVWGLGGAITCSVTSLSLSSSSSTSFLVLFALARLAAASPAVAAVSLKSLLFVGLLEDRLVPRLWPSCISLMALADDVEDDSDDDVDDDAANAEDEGVIVVSIHSTTSSSSSSSTS</sequence>
<keyword evidence="1" id="KW-0812">Transmembrane</keyword>
<dbReference type="Proteomes" id="UP000037069">
    <property type="component" value="Unassembled WGS sequence"/>
</dbReference>
<evidence type="ECO:0000313" key="3">
    <source>
        <dbReference type="Proteomes" id="UP000037069"/>
    </source>
</evidence>
<feature type="transmembrane region" description="Helical" evidence="1">
    <location>
        <begin position="131"/>
        <end position="152"/>
    </location>
</feature>
<evidence type="ECO:0000313" key="2">
    <source>
        <dbReference type="EMBL" id="KNC34600.1"/>
    </source>
</evidence>
<keyword evidence="1" id="KW-1133">Transmembrane helix</keyword>
<accession>A0A0L0CQE8</accession>
<feature type="transmembrane region" description="Helical" evidence="1">
    <location>
        <begin position="158"/>
        <end position="177"/>
    </location>
</feature>
<keyword evidence="3" id="KW-1185">Reference proteome</keyword>
<feature type="transmembrane region" description="Helical" evidence="1">
    <location>
        <begin position="184"/>
        <end position="214"/>
    </location>
</feature>
<proteinExistence type="predicted"/>
<dbReference type="EMBL" id="JRES01000049">
    <property type="protein sequence ID" value="KNC34600.1"/>
    <property type="molecule type" value="Genomic_DNA"/>
</dbReference>
<reference evidence="2 3" key="1">
    <citation type="journal article" date="2015" name="Nat. Commun.">
        <title>Lucilia cuprina genome unlocks parasitic fly biology to underpin future interventions.</title>
        <authorList>
            <person name="Anstead C.A."/>
            <person name="Korhonen P.K."/>
            <person name="Young N.D."/>
            <person name="Hall R.S."/>
            <person name="Jex A.R."/>
            <person name="Murali S.C."/>
            <person name="Hughes D.S."/>
            <person name="Lee S.F."/>
            <person name="Perry T."/>
            <person name="Stroehlein A.J."/>
            <person name="Ansell B.R."/>
            <person name="Breugelmans B."/>
            <person name="Hofmann A."/>
            <person name="Qu J."/>
            <person name="Dugan S."/>
            <person name="Lee S.L."/>
            <person name="Chao H."/>
            <person name="Dinh H."/>
            <person name="Han Y."/>
            <person name="Doddapaneni H.V."/>
            <person name="Worley K.C."/>
            <person name="Muzny D.M."/>
            <person name="Ioannidis P."/>
            <person name="Waterhouse R.M."/>
            <person name="Zdobnov E.M."/>
            <person name="James P.J."/>
            <person name="Bagnall N.H."/>
            <person name="Kotze A.C."/>
            <person name="Gibbs R.A."/>
            <person name="Richards S."/>
            <person name="Batterham P."/>
            <person name="Gasser R.B."/>
        </authorList>
    </citation>
    <scope>NUCLEOTIDE SEQUENCE [LARGE SCALE GENOMIC DNA]</scope>
    <source>
        <strain evidence="2 3">LS</strain>
        <tissue evidence="2">Full body</tissue>
    </source>
</reference>
<comment type="caution">
    <text evidence="2">The sequence shown here is derived from an EMBL/GenBank/DDBJ whole genome shotgun (WGS) entry which is preliminary data.</text>
</comment>
<name>A0A0L0CQE8_LUCCU</name>
<gene>
    <name evidence="2" type="ORF">FF38_09376</name>
</gene>
<evidence type="ECO:0000256" key="1">
    <source>
        <dbReference type="SAM" id="Phobius"/>
    </source>
</evidence>
<dbReference type="AlphaFoldDB" id="A0A0L0CQE8"/>
<protein>
    <submittedName>
        <fullName evidence="2">Uncharacterized protein</fullName>
    </submittedName>
</protein>
<organism evidence="2 3">
    <name type="scientific">Lucilia cuprina</name>
    <name type="common">Green bottle fly</name>
    <name type="synonym">Australian sheep blowfly</name>
    <dbReference type="NCBI Taxonomy" id="7375"/>
    <lineage>
        <taxon>Eukaryota</taxon>
        <taxon>Metazoa</taxon>
        <taxon>Ecdysozoa</taxon>
        <taxon>Arthropoda</taxon>
        <taxon>Hexapoda</taxon>
        <taxon>Insecta</taxon>
        <taxon>Pterygota</taxon>
        <taxon>Neoptera</taxon>
        <taxon>Endopterygota</taxon>
        <taxon>Diptera</taxon>
        <taxon>Brachycera</taxon>
        <taxon>Muscomorpha</taxon>
        <taxon>Oestroidea</taxon>
        <taxon>Calliphoridae</taxon>
        <taxon>Luciliinae</taxon>
        <taxon>Lucilia</taxon>
    </lineage>
</organism>
<feature type="transmembrane region" description="Helical" evidence="1">
    <location>
        <begin position="87"/>
        <end position="110"/>
    </location>
</feature>